<dbReference type="Gene3D" id="2.130.10.30">
    <property type="entry name" value="Regulator of chromosome condensation 1/beta-lactamase-inhibitor protein II"/>
    <property type="match status" value="3"/>
</dbReference>
<dbReference type="GeneID" id="20180443"/>
<feature type="transmembrane region" description="Helical" evidence="8">
    <location>
        <begin position="948"/>
        <end position="968"/>
    </location>
</feature>
<feature type="domain" description="RCC1-like" evidence="10">
    <location>
        <begin position="151"/>
        <end position="454"/>
    </location>
</feature>
<dbReference type="PROSITE" id="PS00626">
    <property type="entry name" value="RCC1_2"/>
    <property type="match status" value="1"/>
</dbReference>
<dbReference type="AlphaFoldDB" id="W2QAE6"/>
<evidence type="ECO:0000256" key="7">
    <source>
        <dbReference type="SAM" id="MobiDB-lite"/>
    </source>
</evidence>
<dbReference type="InterPro" id="IPR051625">
    <property type="entry name" value="Signaling_Regulatory_Domain"/>
</dbReference>
<dbReference type="Gene3D" id="1.20.1740.10">
    <property type="entry name" value="Amino acid/polyamine transporter I"/>
    <property type="match status" value="1"/>
</dbReference>
<dbReference type="Pfam" id="PF01490">
    <property type="entry name" value="Aa_trans"/>
    <property type="match status" value="1"/>
</dbReference>
<comment type="subcellular location">
    <subcellularLocation>
        <location evidence="1">Membrane</location>
    </subcellularLocation>
</comment>
<dbReference type="VEuPathDB" id="FungiDB:PPTG_10863"/>
<feature type="repeat" description="RCC1" evidence="6">
    <location>
        <begin position="154"/>
        <end position="205"/>
    </location>
</feature>
<feature type="transmembrane region" description="Helical" evidence="8">
    <location>
        <begin position="1034"/>
        <end position="1054"/>
    </location>
</feature>
<feature type="transmembrane region" description="Helical" evidence="8">
    <location>
        <begin position="1060"/>
        <end position="1085"/>
    </location>
</feature>
<feature type="repeat" description="RCC1" evidence="6">
    <location>
        <begin position="407"/>
        <end position="458"/>
    </location>
</feature>
<feature type="transmembrane region" description="Helical" evidence="8">
    <location>
        <begin position="707"/>
        <end position="728"/>
    </location>
</feature>
<organism evidence="11 12">
    <name type="scientific">Phytophthora nicotianae (strain INRA-310)</name>
    <name type="common">Phytophthora parasitica</name>
    <dbReference type="NCBI Taxonomy" id="761204"/>
    <lineage>
        <taxon>Eukaryota</taxon>
        <taxon>Sar</taxon>
        <taxon>Stramenopiles</taxon>
        <taxon>Oomycota</taxon>
        <taxon>Peronosporomycetes</taxon>
        <taxon>Peronosporales</taxon>
        <taxon>Peronosporaceae</taxon>
        <taxon>Phytophthora</taxon>
    </lineage>
</organism>
<evidence type="ECO:0000256" key="6">
    <source>
        <dbReference type="PROSITE-ProRule" id="PRU00235"/>
    </source>
</evidence>
<evidence type="ECO:0000256" key="3">
    <source>
        <dbReference type="ARBA" id="ARBA00022737"/>
    </source>
</evidence>
<sequence length="1124" mass="122368">MASNPLERVREQRAMKLLTALQDDLHAQMRLEKDELGRSEENKRASLRRKARIARLSDPQERERIWSREQLPSYEGVAICSLPKTRDFWREVEVSVWCKDQLDAACTLLDLPIDGKKLELVARIQDWVHEPEILARLEEQRLLELQQDAILASGRVFAFGSNTNGELGLGHRRSCEIPTEIESFRGAHVASVYSGFDANFAFARTEDGLVYAWGGAGRAIFDEASAKASRSKIQQQEEVEQNKHHARGGDGSCFLFPRLISSLSSRHSKHIACGRTGGHVAITSDKGECFTWGRGEYGELGTNTCESGAKAVTEEPTRVKMLNKVLVIAVSVGNTHTAAITDKGRLYTWGSCWSGQLGLGESKRAGVKDKHLQLCFPTPTIVEALQSKRITRVSCGAVHTAVVSADGQLFTFGCGDGGRLGLGSNDGSFHPQHVSALENHVVLDVSCGSWHTLCIAREREETFPVRAPRRVLVTATNCNGSNGGFVYAFGSGLQGQLGLGKQKHAALPTCLPALRHRHIRCHAITTSSHHSCALAVDGNLYTWGQNASGCLGRKGSEIDAPELAEPAVVDRGSFRGYGVGPIVSIAAGHGFTLFATGPWEPREEPAKLQFQLQTKVNRQRQISSFTIPPPLREIEMQSAPPSSQGSMINTGVYRYERNRGSHEFFSPGPHATTRTATAPSAIFNLVSTIIGGGILSLPFAFDKCGLVVAFIFMVTAASASTFSLYVIVSCSRRGSAASYEEVVRKALGARAGRITVVLLVLLTFLTLVAYVILTKDLVGSLGASFLYNRPLSNAEQNILTIVCVLLVSPALLARSMDALRFTSVFSLVSVLVLAIAITVRAADATFSRLDIQEESGISIKLTPDSWADAAYAFPIISVSFLCHFNVLPVYRELHKPTRHRLKKIVASTMFSTWLFYILVGIMGYLFAFRQEGGVQGDILNNFSDNDPLVNLGRLGLLVTIQLSLPLIIQPCRANLLRLAKIVRSYMRTRAKVYDAPDSTDSENEGETMSEGTALLPSNGGVVPSTSTGGRYKSTVVHVLLTVGIMSGVITIALLSPGVAVVWNLMGSTVGLLISYVLPCVSYVCIRREKPNTDRRKLMAWIILAISSIVCAVCTVQAFVSVFSL</sequence>
<gene>
    <name evidence="11" type="ORF">PPTG_10863</name>
</gene>
<feature type="transmembrane region" description="Helical" evidence="8">
    <location>
        <begin position="754"/>
        <end position="773"/>
    </location>
</feature>
<evidence type="ECO:0000259" key="10">
    <source>
        <dbReference type="Pfam" id="PF25390"/>
    </source>
</evidence>
<dbReference type="PANTHER" id="PTHR22872:SF9">
    <property type="entry name" value="X-LINKED RETINITIS PIGMENTOSA GTPASE REGULATOR"/>
    <property type="match status" value="1"/>
</dbReference>
<dbReference type="Pfam" id="PF00415">
    <property type="entry name" value="RCC1"/>
    <property type="match status" value="2"/>
</dbReference>
<dbReference type="PROSITE" id="PS50012">
    <property type="entry name" value="RCC1_3"/>
    <property type="match status" value="6"/>
</dbReference>
<dbReference type="PRINTS" id="PR00633">
    <property type="entry name" value="RCCNDNSATION"/>
</dbReference>
<keyword evidence="4 8" id="KW-1133">Transmembrane helix</keyword>
<dbReference type="InterPro" id="IPR009091">
    <property type="entry name" value="RCC1/BLIP-II"/>
</dbReference>
<name>W2QAE6_PHYN3</name>
<keyword evidence="5 8" id="KW-0472">Membrane</keyword>
<reference evidence="11 12" key="2">
    <citation type="submission" date="2013-11" db="EMBL/GenBank/DDBJ databases">
        <title>The Genome Sequence of Phytophthora parasitica INRA-310.</title>
        <authorList>
            <consortium name="The Broad Institute Genomics Platform"/>
            <person name="Russ C."/>
            <person name="Tyler B."/>
            <person name="Panabieres F."/>
            <person name="Shan W."/>
            <person name="Tripathy S."/>
            <person name="Grunwald N."/>
            <person name="Machado M."/>
            <person name="Johnson C.S."/>
            <person name="Arredondo F."/>
            <person name="Hong C."/>
            <person name="Coffey M."/>
            <person name="Young S.K."/>
            <person name="Zeng Q."/>
            <person name="Gargeya S."/>
            <person name="Fitzgerald M."/>
            <person name="Abouelleil A."/>
            <person name="Alvarado L."/>
            <person name="Chapman S.B."/>
            <person name="Gainer-Dewar J."/>
            <person name="Goldberg J."/>
            <person name="Griggs A."/>
            <person name="Gujja S."/>
            <person name="Hansen M."/>
            <person name="Howarth C."/>
            <person name="Imamovic A."/>
            <person name="Ireland A."/>
            <person name="Larimer J."/>
            <person name="McCowan C."/>
            <person name="Murphy C."/>
            <person name="Pearson M."/>
            <person name="Poon T.W."/>
            <person name="Priest M."/>
            <person name="Roberts A."/>
            <person name="Saif S."/>
            <person name="Shea T."/>
            <person name="Sykes S."/>
            <person name="Wortman J."/>
            <person name="Nusbaum C."/>
            <person name="Birren B."/>
        </authorList>
    </citation>
    <scope>NUCLEOTIDE SEQUENCE [LARGE SCALE GENOMIC DNA]</scope>
    <source>
        <strain evidence="11 12">INRA-310</strain>
    </source>
</reference>
<feature type="compositionally biased region" description="Acidic residues" evidence="7">
    <location>
        <begin position="997"/>
        <end position="1007"/>
    </location>
</feature>
<dbReference type="SUPFAM" id="SSF50985">
    <property type="entry name" value="RCC1/BLIP-II"/>
    <property type="match status" value="1"/>
</dbReference>
<dbReference type="InterPro" id="IPR000408">
    <property type="entry name" value="Reg_chr_condens"/>
</dbReference>
<proteinExistence type="predicted"/>
<dbReference type="PANTHER" id="PTHR22872">
    <property type="entry name" value="BTK-BINDING PROTEIN-RELATED"/>
    <property type="match status" value="1"/>
</dbReference>
<feature type="repeat" description="RCC1" evidence="6">
    <location>
        <begin position="484"/>
        <end position="537"/>
    </location>
</feature>
<accession>W2QAE6</accession>
<evidence type="ECO:0000256" key="5">
    <source>
        <dbReference type="ARBA" id="ARBA00023136"/>
    </source>
</evidence>
<protein>
    <submittedName>
        <fullName evidence="11">Uncharacterized protein</fullName>
    </submittedName>
</protein>
<evidence type="ECO:0000313" key="11">
    <source>
        <dbReference type="EMBL" id="ETN10158.1"/>
    </source>
</evidence>
<dbReference type="RefSeq" id="XP_008904595.1">
    <property type="nucleotide sequence ID" value="XM_008906347.1"/>
</dbReference>
<feature type="repeat" description="RCC1" evidence="6">
    <location>
        <begin position="344"/>
        <end position="406"/>
    </location>
</feature>
<feature type="transmembrane region" description="Helical" evidence="8">
    <location>
        <begin position="793"/>
        <end position="812"/>
    </location>
</feature>
<feature type="repeat" description="RCC1" evidence="6">
    <location>
        <begin position="287"/>
        <end position="343"/>
    </location>
</feature>
<dbReference type="InterPro" id="IPR013057">
    <property type="entry name" value="AA_transpt_TM"/>
</dbReference>
<reference evidence="12" key="1">
    <citation type="submission" date="2011-12" db="EMBL/GenBank/DDBJ databases">
        <authorList>
            <consortium name="The Broad Institute Genome Sequencing Platform"/>
            <person name="Russ C."/>
            <person name="Tyler B."/>
            <person name="Panabieres F."/>
            <person name="Shan W."/>
            <person name="Tripathy S."/>
            <person name="Grunwald N."/>
            <person name="Machado M."/>
            <person name="Young S.K."/>
            <person name="Zeng Q."/>
            <person name="Gargeya S."/>
            <person name="Fitzgerald M."/>
            <person name="Haas B."/>
            <person name="Abouelleil A."/>
            <person name="Alvarado L."/>
            <person name="Arachchi H.M."/>
            <person name="Berlin A."/>
            <person name="Chapman S.B."/>
            <person name="Gearin G."/>
            <person name="Goldberg J."/>
            <person name="Griggs A."/>
            <person name="Gujja S."/>
            <person name="Hansen M."/>
            <person name="Heiman D."/>
            <person name="Howarth C."/>
            <person name="Larimer J."/>
            <person name="Lui A."/>
            <person name="MacDonald P.J.P."/>
            <person name="McCowen C."/>
            <person name="Montmayeur A."/>
            <person name="Murphy C."/>
            <person name="Neiman D."/>
            <person name="Pearson M."/>
            <person name="Priest M."/>
            <person name="Roberts A."/>
            <person name="Saif S."/>
            <person name="Shea T."/>
            <person name="Sisk P."/>
            <person name="Stolte C."/>
            <person name="Sykes S."/>
            <person name="Wortman J."/>
            <person name="Nusbaum C."/>
            <person name="Birren B."/>
        </authorList>
    </citation>
    <scope>NUCLEOTIDE SEQUENCE [LARGE SCALE GENOMIC DNA]</scope>
    <source>
        <strain evidence="12">INRA-310</strain>
    </source>
</reference>
<evidence type="ECO:0000256" key="1">
    <source>
        <dbReference type="ARBA" id="ARBA00004370"/>
    </source>
</evidence>
<keyword evidence="2 8" id="KW-0812">Transmembrane</keyword>
<evidence type="ECO:0000313" key="12">
    <source>
        <dbReference type="Proteomes" id="UP000018817"/>
    </source>
</evidence>
<dbReference type="OrthoDB" id="438545at2759"/>
<evidence type="ECO:0000256" key="4">
    <source>
        <dbReference type="ARBA" id="ARBA00022989"/>
    </source>
</evidence>
<feature type="domain" description="Amino acid transporter transmembrane" evidence="9">
    <location>
        <begin position="675"/>
        <end position="1117"/>
    </location>
</feature>
<evidence type="ECO:0000259" key="9">
    <source>
        <dbReference type="Pfam" id="PF01490"/>
    </source>
</evidence>
<dbReference type="EMBL" id="KI669583">
    <property type="protein sequence ID" value="ETN10158.1"/>
    <property type="molecule type" value="Genomic_DNA"/>
</dbReference>
<evidence type="ECO:0000256" key="8">
    <source>
        <dbReference type="SAM" id="Phobius"/>
    </source>
</evidence>
<dbReference type="GO" id="GO:0016020">
    <property type="term" value="C:membrane"/>
    <property type="evidence" value="ECO:0007669"/>
    <property type="project" value="UniProtKB-SubCell"/>
</dbReference>
<keyword evidence="3" id="KW-0677">Repeat</keyword>
<feature type="transmembrane region" description="Helical" evidence="8">
    <location>
        <begin position="1097"/>
        <end position="1119"/>
    </location>
</feature>
<dbReference type="Pfam" id="PF25390">
    <property type="entry name" value="WD40_RLD"/>
    <property type="match status" value="1"/>
</dbReference>
<feature type="transmembrane region" description="Helical" evidence="8">
    <location>
        <begin position="824"/>
        <end position="842"/>
    </location>
</feature>
<dbReference type="InterPro" id="IPR058923">
    <property type="entry name" value="RCC1-like_dom"/>
</dbReference>
<feature type="transmembrane region" description="Helical" evidence="8">
    <location>
        <begin position="910"/>
        <end position="928"/>
    </location>
</feature>
<dbReference type="STRING" id="761204.W2QAE6"/>
<feature type="region of interest" description="Disordered" evidence="7">
    <location>
        <begin position="995"/>
        <end position="1019"/>
    </location>
</feature>
<evidence type="ECO:0000256" key="2">
    <source>
        <dbReference type="ARBA" id="ARBA00022692"/>
    </source>
</evidence>
<feature type="transmembrane region" description="Helical" evidence="8">
    <location>
        <begin position="869"/>
        <end position="890"/>
    </location>
</feature>
<dbReference type="Proteomes" id="UP000018817">
    <property type="component" value="Unassembled WGS sequence"/>
</dbReference>
<dbReference type="OMA" id="SYVCIRR"/>
<feature type="repeat" description="RCC1" evidence="6">
    <location>
        <begin position="538"/>
        <end position="598"/>
    </location>
</feature>